<evidence type="ECO:0008006" key="6">
    <source>
        <dbReference type="Google" id="ProtNLM"/>
    </source>
</evidence>
<dbReference type="EMBL" id="PIOC01000017">
    <property type="protein sequence ID" value="RDW18274.1"/>
    <property type="molecule type" value="Genomic_DNA"/>
</dbReference>
<dbReference type="InterPro" id="IPR010330">
    <property type="entry name" value="CoiA_nuc"/>
</dbReference>
<dbReference type="Pfam" id="PF25166">
    <property type="entry name" value="CoiA_C"/>
    <property type="match status" value="1"/>
</dbReference>
<name>A0A3D8PQM6_9BACI</name>
<organism evidence="4 5">
    <name type="scientific">Oceanobacillus arenosus</name>
    <dbReference type="NCBI Taxonomy" id="1229153"/>
    <lineage>
        <taxon>Bacteria</taxon>
        <taxon>Bacillati</taxon>
        <taxon>Bacillota</taxon>
        <taxon>Bacilli</taxon>
        <taxon>Bacillales</taxon>
        <taxon>Bacillaceae</taxon>
        <taxon>Oceanobacillus</taxon>
    </lineage>
</organism>
<dbReference type="Pfam" id="PF25164">
    <property type="entry name" value="CoiA_N"/>
    <property type="match status" value="1"/>
</dbReference>
<feature type="domain" description="Competence protein CoiA C-terminal" evidence="3">
    <location>
        <begin position="234"/>
        <end position="375"/>
    </location>
</feature>
<protein>
    <recommendedName>
        <fullName evidence="6">Competence protein CoiA</fullName>
    </recommendedName>
</protein>
<dbReference type="AlphaFoldDB" id="A0A3D8PQM6"/>
<accession>A0A3D8PQM6</accession>
<evidence type="ECO:0000259" key="2">
    <source>
        <dbReference type="Pfam" id="PF25164"/>
    </source>
</evidence>
<feature type="domain" description="Competence protein CoiA-like N-terminal" evidence="2">
    <location>
        <begin position="17"/>
        <end position="64"/>
    </location>
</feature>
<feature type="domain" description="Competence protein CoiA nuclease-like" evidence="1">
    <location>
        <begin position="68"/>
        <end position="222"/>
    </location>
</feature>
<dbReference type="OrthoDB" id="3784230at2"/>
<dbReference type="PIRSF" id="PIRSF007487">
    <property type="entry name" value="Competence-induced_CoiA_bac"/>
    <property type="match status" value="1"/>
</dbReference>
<evidence type="ECO:0000259" key="1">
    <source>
        <dbReference type="Pfam" id="PF06054"/>
    </source>
</evidence>
<comment type="caution">
    <text evidence="4">The sequence shown here is derived from an EMBL/GenBank/DDBJ whole genome shotgun (WGS) entry which is preliminary data.</text>
</comment>
<evidence type="ECO:0000259" key="3">
    <source>
        <dbReference type="Pfam" id="PF25166"/>
    </source>
</evidence>
<gene>
    <name evidence="4" type="ORF">CWR48_11870</name>
</gene>
<dbReference type="InterPro" id="IPR057252">
    <property type="entry name" value="CoiA_C"/>
</dbReference>
<dbReference type="Pfam" id="PF06054">
    <property type="entry name" value="CoiA_nuc"/>
    <property type="match status" value="1"/>
</dbReference>
<dbReference type="InterPro" id="IPR021176">
    <property type="entry name" value="Competence-induced_CoiA"/>
</dbReference>
<dbReference type="Proteomes" id="UP000257143">
    <property type="component" value="Unassembled WGS sequence"/>
</dbReference>
<keyword evidence="5" id="KW-1185">Reference proteome</keyword>
<reference evidence="5" key="1">
    <citation type="submission" date="2017-11" db="EMBL/GenBank/DDBJ databases">
        <authorList>
            <person name="Zhu W."/>
        </authorList>
    </citation>
    <scope>NUCLEOTIDE SEQUENCE [LARGE SCALE GENOMIC DNA]</scope>
    <source>
        <strain evidence="5">CAU 1183</strain>
    </source>
</reference>
<evidence type="ECO:0000313" key="5">
    <source>
        <dbReference type="Proteomes" id="UP000257143"/>
    </source>
</evidence>
<evidence type="ECO:0000313" key="4">
    <source>
        <dbReference type="EMBL" id="RDW18274.1"/>
    </source>
</evidence>
<proteinExistence type="predicted"/>
<sequence length="392" mass="46118">MLQANTAEGNAITLAMLSRAELRKLKEQQLNFYCPICKGQVVMKVGSKVIPHFAHRSINDCPASEGGEGKYHEQGKLLLYKWLKSQMLHVELEVYLPEINQRPDLLLTINNRRIAIEYQCSKIPIEQVKKRNDGYKEIGIIPIWILGENRLNRQTANYFKLDQLTLQLTHQFTSNLPLIIYYFCPITLSFIMIQNPFQTRIGQAIGKFKVMPLTKLNIKDLFIIDTFTHYELYQHWKKEKIKFRTMQRKKIYGQELAWYQWLYLKGTHLEKLPSIIHLPIASQYRMLSPTWNWQSRICIDLLERIPIGSTFSLRSCEFLLRKQLQSLRNYPLIYSNDHPIKQYFNLLEQLSIIRKVSGLTYQKLTSLTFHEHVELALIGDLEVINQLALIHK</sequence>
<dbReference type="InterPro" id="IPR057253">
    <property type="entry name" value="CoiA-like_N"/>
</dbReference>
<dbReference type="RefSeq" id="WP_115773454.1">
    <property type="nucleotide sequence ID" value="NZ_PIOC01000017.1"/>
</dbReference>